<dbReference type="Proteomes" id="UP001596039">
    <property type="component" value="Unassembled WGS sequence"/>
</dbReference>
<evidence type="ECO:0000259" key="6">
    <source>
        <dbReference type="Pfam" id="PF13473"/>
    </source>
</evidence>
<dbReference type="PROSITE" id="PS51257">
    <property type="entry name" value="PROKAR_LIPOPROTEIN"/>
    <property type="match status" value="1"/>
</dbReference>
<sequence length="410" mass="42561">MPSRPRLRPRPGAAAAAAALVTLALAGCVPNAGSARALSVKMTDTGCAVSAATATSGSVAFSLTNAGTDVNEFEILADDKLRIVGEKENVTPGQTVSFVAQLEPGTYYTACKFQQVGAPVGLAEFTVTGDKVAVTGDTKKLTAKAVTGYVAYVRSQTAELLPAVTTFVAAYEKGDDSAARALYASTRAHYERIEPTAEAFGDLDPKIDYREVDATADGLSWTGFHRIEKDLWPPTAGALNADGADAATGWSPSTPAQRTVFGQGLIRDVQKLSTLVSAKSFSVTLADISNGAIGLLDEVASSKITGEEDWWSHTDLSDFAANVQGAQVAFGNVTALATASGSAGTKLVATITKEFAALDGLLARYGSIDAGFTPYDQVTDAQRKELSDQVNALAEPLSRLTHTVLGVAAG</sequence>
<evidence type="ECO:0000256" key="2">
    <source>
        <dbReference type="ARBA" id="ARBA00005989"/>
    </source>
</evidence>
<dbReference type="Gene3D" id="2.60.40.420">
    <property type="entry name" value="Cupredoxins - blue copper proteins"/>
    <property type="match status" value="1"/>
</dbReference>
<comment type="caution">
    <text evidence="7">The sequence shown here is derived from an EMBL/GenBank/DDBJ whole genome shotgun (WGS) entry which is preliminary data.</text>
</comment>
<evidence type="ECO:0000256" key="1">
    <source>
        <dbReference type="ARBA" id="ARBA00004418"/>
    </source>
</evidence>
<dbReference type="InterPro" id="IPR008972">
    <property type="entry name" value="Cupredoxin"/>
</dbReference>
<feature type="signal peptide" evidence="4">
    <location>
        <begin position="1"/>
        <end position="26"/>
    </location>
</feature>
<evidence type="ECO:0000256" key="3">
    <source>
        <dbReference type="ARBA" id="ARBA00022729"/>
    </source>
</evidence>
<evidence type="ECO:0000256" key="4">
    <source>
        <dbReference type="SAM" id="SignalP"/>
    </source>
</evidence>
<organism evidence="7 8">
    <name type="scientific">Lysinimonas soli</name>
    <dbReference type="NCBI Taxonomy" id="1074233"/>
    <lineage>
        <taxon>Bacteria</taxon>
        <taxon>Bacillati</taxon>
        <taxon>Actinomycetota</taxon>
        <taxon>Actinomycetes</taxon>
        <taxon>Micrococcales</taxon>
        <taxon>Microbacteriaceae</taxon>
        <taxon>Lysinimonas</taxon>
    </lineage>
</organism>
<feature type="domain" description="EfeO-type cupredoxin-like" evidence="6">
    <location>
        <begin position="18"/>
        <end position="115"/>
    </location>
</feature>
<evidence type="ECO:0000259" key="5">
    <source>
        <dbReference type="Pfam" id="PF09375"/>
    </source>
</evidence>
<proteinExistence type="inferred from homology"/>
<evidence type="ECO:0000313" key="7">
    <source>
        <dbReference type="EMBL" id="MFC5501007.1"/>
    </source>
</evidence>
<dbReference type="InterPro" id="IPR050894">
    <property type="entry name" value="EfeM/EfeO_iron_uptake"/>
</dbReference>
<comment type="similarity">
    <text evidence="2">Belongs to the EfeM/EfeO family.</text>
</comment>
<keyword evidence="8" id="KW-1185">Reference proteome</keyword>
<reference evidence="8" key="1">
    <citation type="journal article" date="2019" name="Int. J. Syst. Evol. Microbiol.">
        <title>The Global Catalogue of Microorganisms (GCM) 10K type strain sequencing project: providing services to taxonomists for standard genome sequencing and annotation.</title>
        <authorList>
            <consortium name="The Broad Institute Genomics Platform"/>
            <consortium name="The Broad Institute Genome Sequencing Center for Infectious Disease"/>
            <person name="Wu L."/>
            <person name="Ma J."/>
        </authorList>
    </citation>
    <scope>NUCLEOTIDE SEQUENCE [LARGE SCALE GENOMIC DNA]</scope>
    <source>
        <strain evidence="8">CGMCC 4.6997</strain>
    </source>
</reference>
<dbReference type="CDD" id="cd14656">
    <property type="entry name" value="Imelysin-like_EfeO"/>
    <property type="match status" value="1"/>
</dbReference>
<name>A0ABW0NP85_9MICO</name>
<evidence type="ECO:0000313" key="8">
    <source>
        <dbReference type="Proteomes" id="UP001596039"/>
    </source>
</evidence>
<gene>
    <name evidence="7" type="primary">efeO</name>
    <name evidence="7" type="ORF">ACFPJ4_02000</name>
</gene>
<dbReference type="Pfam" id="PF09375">
    <property type="entry name" value="Peptidase_M75"/>
    <property type="match status" value="1"/>
</dbReference>
<dbReference type="InterPro" id="IPR038352">
    <property type="entry name" value="Imelysin_sf"/>
</dbReference>
<dbReference type="Gene3D" id="1.20.1420.20">
    <property type="entry name" value="M75 peptidase, HXXE motif"/>
    <property type="match status" value="1"/>
</dbReference>
<accession>A0ABW0NP85</accession>
<protein>
    <submittedName>
        <fullName evidence="7">Iron uptake system protein EfeO</fullName>
    </submittedName>
</protein>
<feature type="domain" description="Imelysin-like" evidence="5">
    <location>
        <begin position="145"/>
        <end position="400"/>
    </location>
</feature>
<dbReference type="EMBL" id="JBHSMG010000001">
    <property type="protein sequence ID" value="MFC5501007.1"/>
    <property type="molecule type" value="Genomic_DNA"/>
</dbReference>
<dbReference type="PANTHER" id="PTHR39192">
    <property type="entry name" value="IRON UPTAKE SYSTEM COMPONENT EFEO"/>
    <property type="match status" value="1"/>
</dbReference>
<dbReference type="RefSeq" id="WP_386738613.1">
    <property type="nucleotide sequence ID" value="NZ_JBHSMG010000001.1"/>
</dbReference>
<dbReference type="InterPro" id="IPR053377">
    <property type="entry name" value="Iron_uptake_EfeM/EfeO"/>
</dbReference>
<dbReference type="Pfam" id="PF13473">
    <property type="entry name" value="Cupredoxin_1"/>
    <property type="match status" value="1"/>
</dbReference>
<dbReference type="InterPro" id="IPR018976">
    <property type="entry name" value="Imelysin-like"/>
</dbReference>
<keyword evidence="3 4" id="KW-0732">Signal</keyword>
<dbReference type="PANTHER" id="PTHR39192:SF1">
    <property type="entry name" value="IRON UPTAKE SYSTEM COMPONENT EFEO"/>
    <property type="match status" value="1"/>
</dbReference>
<feature type="chain" id="PRO_5047540115" evidence="4">
    <location>
        <begin position="27"/>
        <end position="410"/>
    </location>
</feature>
<dbReference type="NCBIfam" id="NF041757">
    <property type="entry name" value="EfeO"/>
    <property type="match status" value="1"/>
</dbReference>
<comment type="subcellular location">
    <subcellularLocation>
        <location evidence="1">Periplasm</location>
    </subcellularLocation>
</comment>
<dbReference type="InterPro" id="IPR028096">
    <property type="entry name" value="EfeO_Cupredoxin"/>
</dbReference>
<dbReference type="InterPro" id="IPR034981">
    <property type="entry name" value="Imelysin-like_EfeO/Algp7"/>
</dbReference>